<feature type="transmembrane region" description="Helical" evidence="1">
    <location>
        <begin position="6"/>
        <end position="25"/>
    </location>
</feature>
<gene>
    <name evidence="2" type="ORF">GTP45_12420</name>
</gene>
<evidence type="ECO:0000313" key="2">
    <source>
        <dbReference type="EMBL" id="MYM67633.1"/>
    </source>
</evidence>
<sequence length="281" mass="29311">MEAVIVMVLTGILAGIMVLFIRAPVQNYIDASARAELSDTADLALRRMARELRGALPNSIRVINNGGVWWVQFIPTKAGGQYLSVEDNVPNGTPLSFTDSGARTFNVVGPMPDGTDAITPNNDFIVVYNLGNGIDNADAYGTGNRALVTGVSIPQAQVTMATNPFAVGPSGIANSSADHRFSVVTLPVTFRCAPNASGTGTLARIVNPTFTPAQPTPGLAPDTPLLANNVQDCDFSATQTAALNNAMIGMSLSLARPRAGGAANGLETVTLVHQIHVDNTP</sequence>
<protein>
    <submittedName>
        <fullName evidence="2">Prepilin-type cleavage/methylation domain-containing protein</fullName>
    </submittedName>
</protein>
<keyword evidence="1" id="KW-0812">Transmembrane</keyword>
<evidence type="ECO:0000256" key="1">
    <source>
        <dbReference type="SAM" id="Phobius"/>
    </source>
</evidence>
<reference evidence="2 3" key="1">
    <citation type="submission" date="2019-12" db="EMBL/GenBank/DDBJ databases">
        <title>Novel species isolated from a subtropical stream in China.</title>
        <authorList>
            <person name="Lu H."/>
        </authorList>
    </citation>
    <scope>NUCLEOTIDE SEQUENCE [LARGE SCALE GENOMIC DNA]</scope>
    <source>
        <strain evidence="2 3">FT55W</strain>
    </source>
</reference>
<comment type="caution">
    <text evidence="2">The sequence shown here is derived from an EMBL/GenBank/DDBJ whole genome shotgun (WGS) entry which is preliminary data.</text>
</comment>
<keyword evidence="3" id="KW-1185">Reference proteome</keyword>
<dbReference type="Proteomes" id="UP000450012">
    <property type="component" value="Unassembled WGS sequence"/>
</dbReference>
<evidence type="ECO:0000313" key="3">
    <source>
        <dbReference type="Proteomes" id="UP000450012"/>
    </source>
</evidence>
<keyword evidence="1" id="KW-1133">Transmembrane helix</keyword>
<dbReference type="EMBL" id="WWCK01000003">
    <property type="protein sequence ID" value="MYM67633.1"/>
    <property type="molecule type" value="Genomic_DNA"/>
</dbReference>
<organism evidence="2 3">
    <name type="scientific">Duganella rivi</name>
    <dbReference type="NCBI Taxonomy" id="2666083"/>
    <lineage>
        <taxon>Bacteria</taxon>
        <taxon>Pseudomonadati</taxon>
        <taxon>Pseudomonadota</taxon>
        <taxon>Betaproteobacteria</taxon>
        <taxon>Burkholderiales</taxon>
        <taxon>Oxalobacteraceae</taxon>
        <taxon>Telluria group</taxon>
        <taxon>Duganella</taxon>
    </lineage>
</organism>
<proteinExistence type="predicted"/>
<name>A0A7X4GQ72_9BURK</name>
<dbReference type="AlphaFoldDB" id="A0A7X4GQ72"/>
<keyword evidence="1" id="KW-0472">Membrane</keyword>
<accession>A0A7X4GQ72</accession>